<evidence type="ECO:0000313" key="2">
    <source>
        <dbReference type="Proteomes" id="UP000259683"/>
    </source>
</evidence>
<keyword evidence="2" id="KW-1185">Reference proteome</keyword>
<dbReference type="EMBL" id="MH588547">
    <property type="protein sequence ID" value="AXQ69876.1"/>
    <property type="molecule type" value="Genomic_DNA"/>
</dbReference>
<proteinExistence type="predicted"/>
<dbReference type="Proteomes" id="UP000259683">
    <property type="component" value="Segment"/>
</dbReference>
<reference evidence="1" key="2">
    <citation type="submission" date="2021-07" db="EMBL/GenBank/DDBJ databases">
        <title>Giant CbK-like Caulobacter bacteriophages have genetically divergent genomes.</title>
        <authorList>
            <person name="Wilson K."/>
            <person name="Ely B."/>
        </authorList>
    </citation>
    <scope>NUCLEOTIDE SEQUENCE</scope>
</reference>
<sequence length="114" mass="12927">MASLMSRIVHWYAIKPWTGPDADYQIAEDLAAGTKVLTACMRDGKPTLYVEKVTGKGRPLEMFKNRVDAFYVMTGEEFEEVLAPGDPFRYVATLQIDRPSGLYFYHVYARVLGL</sequence>
<reference evidence="1" key="1">
    <citation type="submission" date="2018-07" db="EMBL/GenBank/DDBJ databases">
        <authorList>
            <person name="Wilson K.M."/>
            <person name="Ely B."/>
        </authorList>
    </citation>
    <scope>NUCLEOTIDE SEQUENCE</scope>
</reference>
<accession>A0A385EDX3</accession>
<protein>
    <submittedName>
        <fullName evidence="1">Uncharacterized protein</fullName>
    </submittedName>
</protein>
<gene>
    <name evidence="1" type="ORF">CcrSC_gp294</name>
</gene>
<evidence type="ECO:0000313" key="1">
    <source>
        <dbReference type="EMBL" id="AXQ69876.1"/>
    </source>
</evidence>
<organism evidence="1 2">
    <name type="scientific">Caulobacter phage CcrSC</name>
    <dbReference type="NCBI Taxonomy" id="2283272"/>
    <lineage>
        <taxon>Viruses</taxon>
        <taxon>Duplodnaviria</taxon>
        <taxon>Heunggongvirae</taxon>
        <taxon>Uroviricota</taxon>
        <taxon>Caudoviricetes</taxon>
        <taxon>Jeanschmidtviridae</taxon>
        <taxon>Bertelyvirus</taxon>
        <taxon>Bertelyvirus SC</taxon>
    </lineage>
</organism>
<name>A0A385EDX3_9CAUD</name>